<dbReference type="SUPFAM" id="SSF56112">
    <property type="entry name" value="Protein kinase-like (PK-like)"/>
    <property type="match status" value="1"/>
</dbReference>
<feature type="domain" description="Protein kinase" evidence="1">
    <location>
        <begin position="968"/>
        <end position="1258"/>
    </location>
</feature>
<dbReference type="InterPro" id="IPR000719">
    <property type="entry name" value="Prot_kinase_dom"/>
</dbReference>
<evidence type="ECO:0000259" key="1">
    <source>
        <dbReference type="PROSITE" id="PS50011"/>
    </source>
</evidence>
<evidence type="ECO:0000313" key="2">
    <source>
        <dbReference type="EMBL" id="KDO32658.1"/>
    </source>
</evidence>
<reference evidence="2 3" key="1">
    <citation type="journal article" date="2013" name="PLoS Genet.">
        <title>Distinctive expansion of potential virulence genes in the genome of the oomycete fish pathogen Saprolegnia parasitica.</title>
        <authorList>
            <person name="Jiang R.H."/>
            <person name="de Bruijn I."/>
            <person name="Haas B.J."/>
            <person name="Belmonte R."/>
            <person name="Lobach L."/>
            <person name="Christie J."/>
            <person name="van den Ackerveken G."/>
            <person name="Bottin A."/>
            <person name="Bulone V."/>
            <person name="Diaz-Moreno S.M."/>
            <person name="Dumas B."/>
            <person name="Fan L."/>
            <person name="Gaulin E."/>
            <person name="Govers F."/>
            <person name="Grenville-Briggs L.J."/>
            <person name="Horner N.R."/>
            <person name="Levin J.Z."/>
            <person name="Mammella M."/>
            <person name="Meijer H.J."/>
            <person name="Morris P."/>
            <person name="Nusbaum C."/>
            <person name="Oome S."/>
            <person name="Phillips A.J."/>
            <person name="van Rooyen D."/>
            <person name="Rzeszutek E."/>
            <person name="Saraiva M."/>
            <person name="Secombes C.J."/>
            <person name="Seidl M.F."/>
            <person name="Snel B."/>
            <person name="Stassen J.H."/>
            <person name="Sykes S."/>
            <person name="Tripathy S."/>
            <person name="van den Berg H."/>
            <person name="Vega-Arreguin J.C."/>
            <person name="Wawra S."/>
            <person name="Young S.K."/>
            <person name="Zeng Q."/>
            <person name="Dieguez-Uribeondo J."/>
            <person name="Russ C."/>
            <person name="Tyler B.M."/>
            <person name="van West P."/>
        </authorList>
    </citation>
    <scope>NUCLEOTIDE SEQUENCE [LARGE SCALE GENOMIC DNA]</scope>
    <source>
        <strain evidence="2 3">CBS 223.65</strain>
    </source>
</reference>
<dbReference type="GO" id="GO:0005524">
    <property type="term" value="F:ATP binding"/>
    <property type="evidence" value="ECO:0007669"/>
    <property type="project" value="InterPro"/>
</dbReference>
<dbReference type="OrthoDB" id="568369at2759"/>
<proteinExistence type="predicted"/>
<dbReference type="InterPro" id="IPR053083">
    <property type="entry name" value="TF_kinase-domain_protein"/>
</dbReference>
<accession>A0A067CQ84</accession>
<dbReference type="PANTHER" id="PTHR44305:SF25">
    <property type="entry name" value="CHROMOSOME UNDETERMINED SCAFFOLD_9, WHOLE GENOME SHOTGUN SEQUENCE"/>
    <property type="match status" value="1"/>
</dbReference>
<dbReference type="PROSITE" id="PS50011">
    <property type="entry name" value="PROTEIN_KINASE_DOM"/>
    <property type="match status" value="1"/>
</dbReference>
<dbReference type="OMA" id="HTERIRD"/>
<evidence type="ECO:0000313" key="3">
    <source>
        <dbReference type="Proteomes" id="UP000030745"/>
    </source>
</evidence>
<dbReference type="InterPro" id="IPR008271">
    <property type="entry name" value="Ser/Thr_kinase_AS"/>
</dbReference>
<dbReference type="VEuPathDB" id="FungiDB:SPRG_02359"/>
<protein>
    <submittedName>
        <fullName evidence="2">Serine/threonine protein kinase</fullName>
    </submittedName>
</protein>
<keyword evidence="2" id="KW-0723">Serine/threonine-protein kinase</keyword>
<dbReference type="PROSITE" id="PS00108">
    <property type="entry name" value="PROTEIN_KINASE_ST"/>
    <property type="match status" value="1"/>
</dbReference>
<organism evidence="2 3">
    <name type="scientific">Saprolegnia parasitica (strain CBS 223.65)</name>
    <dbReference type="NCBI Taxonomy" id="695850"/>
    <lineage>
        <taxon>Eukaryota</taxon>
        <taxon>Sar</taxon>
        <taxon>Stramenopiles</taxon>
        <taxon>Oomycota</taxon>
        <taxon>Saprolegniomycetes</taxon>
        <taxon>Saprolegniales</taxon>
        <taxon>Saprolegniaceae</taxon>
        <taxon>Saprolegnia</taxon>
    </lineage>
</organism>
<dbReference type="GeneID" id="24124914"/>
<dbReference type="InterPro" id="IPR011009">
    <property type="entry name" value="Kinase-like_dom_sf"/>
</dbReference>
<keyword evidence="2" id="KW-0418">Kinase</keyword>
<dbReference type="EMBL" id="KK583194">
    <property type="protein sequence ID" value="KDO32658.1"/>
    <property type="molecule type" value="Genomic_DNA"/>
</dbReference>
<keyword evidence="3" id="KW-1185">Reference proteome</keyword>
<dbReference type="CDD" id="cd00180">
    <property type="entry name" value="PKc"/>
    <property type="match status" value="1"/>
</dbReference>
<dbReference type="PANTHER" id="PTHR44305">
    <property type="entry name" value="SI:DKEY-192D15.2-RELATED"/>
    <property type="match status" value="1"/>
</dbReference>
<keyword evidence="2" id="KW-0808">Transferase</keyword>
<dbReference type="STRING" id="695850.A0A067CQ84"/>
<dbReference type="GO" id="GO:0004674">
    <property type="term" value="F:protein serine/threonine kinase activity"/>
    <property type="evidence" value="ECO:0007669"/>
    <property type="project" value="UniProtKB-KW"/>
</dbReference>
<dbReference type="RefSeq" id="XP_012196325.1">
    <property type="nucleotide sequence ID" value="XM_012340935.1"/>
</dbReference>
<dbReference type="Proteomes" id="UP000030745">
    <property type="component" value="Unassembled WGS sequence"/>
</dbReference>
<sequence length="1597" mass="176071">MTTTSSMVRPGRVRIAPLDGPDERAFVAVIAPDVASARRYLEGQPMGSYLLIFESPIRFWKPARAAITSLSVMVRYRAHQQIARLPLGPSNWFQRTTSFIEWRVGSAEEHEVRLSADAFANVAFYWRQFMPQVSIKVSEICQDASLVAPDAAKPTIIVPTKARGLGIVLLVGGASYPLRFNFEGRRIDVRLPSTNGALWFTSKSWSIPFPWNITFSDIKDVVCMPANFVPKMRRASIETLMYTSAHAPEPPPADAAELDLLVSIQVHTERIRDGDGPLQADLSAWLDLLGLEAQENLLKNRACASVTGAGAKAFIVRLAELYEAHSIGLEQLLQLVLLRLDEARSDVAFLFSILNALFELQDVPRIFFHNHGVALVLKQYKTLIGARGPKRCENLVAASCAAPDQGLVAAAEATPSWVALAEQAAQRFSHKNIAFVHDEYSKLPRTPPRPTAPRASIAPTVTPPKPVCDACAADTTTPMLVTILSFVRRALEPLMLLGTVLCEPNWPRTLELEVHEMLYWTSHAHACSSLLSTWLELFTLTQNMTEPCVGDYVVAVLATQSTSHEHLLRLLPQLLASFKTVRWPQDRGLEYVLSRFTSMSAELAPANATPFFEVCDTLFARLDVESQKAFASWAWSHGPPLALAQRHAAAVFGTDVNPRSSDARHAQRATLLRWVARCMDMDDEVPAGLDAIVACVLATPFPFTRSMTVSATDAYVAMLHIVEVAALREMRILNRRGMFDGLWSHFLEAFYHGVCDARSIGLWRCVSILAPASSPLLPFVAHALFPFAAQTPVAPTSVSPLLEHGASQPSNPAVPKLLLGPSTTAAVPLLNLSLALKPSKPVHDSSNSHDEQHGAAVDNQVRALALLAGDGRLFIDFVAALLSYAVDANDVHLHPCVGGRFAQPQNTDVLGLDVLFHLSRLLAAEADILDEWLCTYPPWTVPRSHRLRAQERLLRLSSTAFSKSSLYFKEFESKAQGAFGTIYKCTAEIPLRDAQSLAIKLLAPQTYAHERSVLSALYNEVLVLQHLRGCPAAIQIFDYGVSEDGYYIAMEYAPNNLKEWWASHVYAFPDPFNVLMTIFGEVCSAVAAIHATHVTHFDIKCENVLLREAYWPGNATYDLCMGDFGESFVNATPRNPEFDCLHARGTEAIKSPEMLESTTKMSTAADIWALGCLLYELITGQLMFCFDDWSEFYAHLKHASTSIVTPAHEATLRSSLSNLHGNVEAHTQVVCQLLRFILVRSAAARPTLSAIQRLVSTLQADTASLLSKKSAPAPLLLASTLEAMGHRIRIDYGCVASKKPTRFQLHDRLFIATTADALLASDVVVRFATDASSYVPLVAPPRRPDTTVIDDDNDAAFDERASETDQHYVAQLLGLSPKICRRLWELHVARTKTAVLLVPADVLPALLVIIYMFKMTFFGLSGFEAVKEAQRAINPYAGYMPSPKALAHLFLWEESRERTNRHDAAVAFQCFCGQCSLELTTISTVVCCDEQKPCGLCAYVDQQLKNALAATYGGAFSVAWLLASTIEPLDLAHLQSRAVSELLGDLPEWSVYGCSVCRCVTHAVDKTTRTTRHVAAIPAGPMWRSAQRQYYYRRVAP</sequence>
<name>A0A067CQ84_SAPPC</name>
<dbReference type="Gene3D" id="1.10.510.10">
    <property type="entry name" value="Transferase(Phosphotransferase) domain 1"/>
    <property type="match status" value="1"/>
</dbReference>
<dbReference type="KEGG" id="spar:SPRG_02359"/>
<gene>
    <name evidence="2" type="ORF">SPRG_02359</name>
</gene>
<dbReference type="Pfam" id="PF00069">
    <property type="entry name" value="Pkinase"/>
    <property type="match status" value="1"/>
</dbReference>
<dbReference type="SMART" id="SM00220">
    <property type="entry name" value="S_TKc"/>
    <property type="match status" value="1"/>
</dbReference>